<name>M0E543_9EURY</name>
<protein>
    <submittedName>
        <fullName evidence="1">Uncharacterized protein</fullName>
    </submittedName>
</protein>
<reference evidence="1 2" key="1">
    <citation type="journal article" date="2014" name="PLoS Genet.">
        <title>Phylogenetically driven sequencing of extremely halophilic archaea reveals strategies for static and dynamic osmo-response.</title>
        <authorList>
            <person name="Becker E.A."/>
            <person name="Seitzer P.M."/>
            <person name="Tritt A."/>
            <person name="Larsen D."/>
            <person name="Krusor M."/>
            <person name="Yao A.I."/>
            <person name="Wu D."/>
            <person name="Madern D."/>
            <person name="Eisen J.A."/>
            <person name="Darling A.E."/>
            <person name="Facciotti M.T."/>
        </authorList>
    </citation>
    <scope>NUCLEOTIDE SEQUENCE [LARGE SCALE GENOMIC DNA]</scope>
    <source>
        <strain evidence="1 2">DSM 19288</strain>
    </source>
</reference>
<dbReference type="Proteomes" id="UP000011586">
    <property type="component" value="Unassembled WGS sequence"/>
</dbReference>
<proteinExistence type="predicted"/>
<dbReference type="EMBL" id="AOJK01000063">
    <property type="protein sequence ID" value="ELZ41489.1"/>
    <property type="molecule type" value="Genomic_DNA"/>
</dbReference>
<dbReference type="AlphaFoldDB" id="M0E543"/>
<organism evidence="1 2">
    <name type="scientific">Halorubrum californiense DSM 19288</name>
    <dbReference type="NCBI Taxonomy" id="1227465"/>
    <lineage>
        <taxon>Archaea</taxon>
        <taxon>Methanobacteriati</taxon>
        <taxon>Methanobacteriota</taxon>
        <taxon>Stenosarchaea group</taxon>
        <taxon>Halobacteria</taxon>
        <taxon>Halobacteriales</taxon>
        <taxon>Haloferacaceae</taxon>
        <taxon>Halorubrum</taxon>
    </lineage>
</organism>
<evidence type="ECO:0000313" key="1">
    <source>
        <dbReference type="EMBL" id="ELZ41489.1"/>
    </source>
</evidence>
<sequence length="70" mass="7940">MRGSKLSLKKLQRAKIFNIVKYYIAPRNAFPSIDKPITAGIINEEVLKLKVMSTIKQSLSLTIFVHLVPQ</sequence>
<evidence type="ECO:0000313" key="2">
    <source>
        <dbReference type="Proteomes" id="UP000011586"/>
    </source>
</evidence>
<keyword evidence="2" id="KW-1185">Reference proteome</keyword>
<accession>M0E543</accession>
<comment type="caution">
    <text evidence="1">The sequence shown here is derived from an EMBL/GenBank/DDBJ whole genome shotgun (WGS) entry which is preliminary data.</text>
</comment>
<gene>
    <name evidence="1" type="ORF">C463_12437</name>
</gene>